<evidence type="ECO:0000256" key="6">
    <source>
        <dbReference type="ARBA" id="ARBA00022801"/>
    </source>
</evidence>
<dbReference type="GO" id="GO:0009143">
    <property type="term" value="P:nucleoside triphosphate catabolic process"/>
    <property type="evidence" value="ECO:0007669"/>
    <property type="project" value="InterPro"/>
</dbReference>
<comment type="subcellular location">
    <subcellularLocation>
        <location evidence="1">Cytoplasm</location>
    </subcellularLocation>
</comment>
<feature type="non-terminal residue" evidence="14">
    <location>
        <position position="1"/>
    </location>
</feature>
<keyword evidence="5" id="KW-0547">Nucleotide-binding</keyword>
<dbReference type="OMA" id="YDPIFQP"/>
<dbReference type="GO" id="GO:0000166">
    <property type="term" value="F:nucleotide binding"/>
    <property type="evidence" value="ECO:0007669"/>
    <property type="project" value="UniProtKB-KW"/>
</dbReference>
<comment type="catalytic activity">
    <reaction evidence="12">
        <text>dITP + H2O = dIMP + diphosphate + H(+)</text>
        <dbReference type="Rhea" id="RHEA:28342"/>
        <dbReference type="ChEBI" id="CHEBI:15377"/>
        <dbReference type="ChEBI" id="CHEBI:15378"/>
        <dbReference type="ChEBI" id="CHEBI:33019"/>
        <dbReference type="ChEBI" id="CHEBI:61194"/>
        <dbReference type="ChEBI" id="CHEBI:61382"/>
        <dbReference type="EC" id="3.6.1.66"/>
    </reaction>
    <physiologicalReaction direction="left-to-right" evidence="12">
        <dbReference type="Rhea" id="RHEA:28343"/>
    </physiologicalReaction>
</comment>
<keyword evidence="4" id="KW-0479">Metal-binding</keyword>
<evidence type="ECO:0000256" key="8">
    <source>
        <dbReference type="ARBA" id="ARBA00023080"/>
    </source>
</evidence>
<evidence type="ECO:0000256" key="7">
    <source>
        <dbReference type="ARBA" id="ARBA00022842"/>
    </source>
</evidence>
<dbReference type="InterPro" id="IPR002637">
    <property type="entry name" value="RdgB/HAM1"/>
</dbReference>
<evidence type="ECO:0000256" key="9">
    <source>
        <dbReference type="ARBA" id="ARBA00054940"/>
    </source>
</evidence>
<dbReference type="CDD" id="cd00515">
    <property type="entry name" value="HAM1"/>
    <property type="match status" value="1"/>
</dbReference>
<dbReference type="STRING" id="691883.A0A058YZ85"/>
<name>A0A058YZ85_FONAL</name>
<dbReference type="GO" id="GO:0036220">
    <property type="term" value="F:ITP diphosphatase activity"/>
    <property type="evidence" value="ECO:0007669"/>
    <property type="project" value="UniProtKB-EC"/>
</dbReference>
<dbReference type="PANTHER" id="PTHR11067:SF9">
    <property type="entry name" value="INOSINE TRIPHOSPHATE PYROPHOSPHATASE"/>
    <property type="match status" value="1"/>
</dbReference>
<evidence type="ECO:0000256" key="1">
    <source>
        <dbReference type="ARBA" id="ARBA00004496"/>
    </source>
</evidence>
<accession>A0A058YZ85</accession>
<dbReference type="GO" id="GO:0005737">
    <property type="term" value="C:cytoplasm"/>
    <property type="evidence" value="ECO:0007669"/>
    <property type="project" value="UniProtKB-SubCell"/>
</dbReference>
<protein>
    <recommendedName>
        <fullName evidence="10">XTP/dITP diphosphatase</fullName>
        <ecNumber evidence="10">3.6.1.66</ecNumber>
    </recommendedName>
</protein>
<sequence length="212" mass="22857">TAPCPAPAANRVIKFVTGNKHKLAEVRSFLAAAGSSVEVEAISFDLPEIQGGCAKEIVKAKCQEAIRILPPGTAILVEDTSLSFAAFEYRLPGPYVKWFLQAGDGRNNMCRMLDGFAATPAGRKARAECLFAFADGSGGEPIVIEGYCHGQIVEQPRGPPNFGWDCIFEPRGFDQTYAELDPATKNRISHRAVALGRVIEYIQTGTLSALPE</sequence>
<dbReference type="GO" id="GO:0046872">
    <property type="term" value="F:metal ion binding"/>
    <property type="evidence" value="ECO:0007669"/>
    <property type="project" value="UniProtKB-KW"/>
</dbReference>
<dbReference type="Proteomes" id="UP000030693">
    <property type="component" value="Unassembled WGS sequence"/>
</dbReference>
<evidence type="ECO:0000256" key="12">
    <source>
        <dbReference type="ARBA" id="ARBA00093255"/>
    </source>
</evidence>
<dbReference type="EC" id="3.6.1.66" evidence="10"/>
<dbReference type="OrthoDB" id="6288734at2759"/>
<keyword evidence="3" id="KW-0963">Cytoplasm</keyword>
<evidence type="ECO:0000313" key="14">
    <source>
        <dbReference type="EMBL" id="KCV67191.1"/>
    </source>
</evidence>
<dbReference type="RefSeq" id="XP_009498404.1">
    <property type="nucleotide sequence ID" value="XM_009500129.1"/>
</dbReference>
<evidence type="ECO:0000256" key="3">
    <source>
        <dbReference type="ARBA" id="ARBA00022490"/>
    </source>
</evidence>
<reference evidence="14" key="1">
    <citation type="submission" date="2013-04" db="EMBL/GenBank/DDBJ databases">
        <title>The Genome Sequence of Fonticula alba ATCC 38817.</title>
        <authorList>
            <consortium name="The Broad Institute Genomics Platform"/>
            <person name="Russ C."/>
            <person name="Cuomo C."/>
            <person name="Burger G."/>
            <person name="Gray M.W."/>
            <person name="Holland P.W.H."/>
            <person name="King N."/>
            <person name="Lang F.B.F."/>
            <person name="Roger A.J."/>
            <person name="Ruiz-Trillo I."/>
            <person name="Brown M."/>
            <person name="Walker B."/>
            <person name="Young S."/>
            <person name="Zeng Q."/>
            <person name="Gargeya S."/>
            <person name="Fitzgerald M."/>
            <person name="Haas B."/>
            <person name="Abouelleil A."/>
            <person name="Allen A.W."/>
            <person name="Alvarado L."/>
            <person name="Arachchi H.M."/>
            <person name="Berlin A.M."/>
            <person name="Chapman S.B."/>
            <person name="Gainer-Dewar J."/>
            <person name="Goldberg J."/>
            <person name="Griggs A."/>
            <person name="Gujja S."/>
            <person name="Hansen M."/>
            <person name="Howarth C."/>
            <person name="Imamovic A."/>
            <person name="Ireland A."/>
            <person name="Larimer J."/>
            <person name="McCowan C."/>
            <person name="Murphy C."/>
            <person name="Pearson M."/>
            <person name="Poon T.W."/>
            <person name="Priest M."/>
            <person name="Roberts A."/>
            <person name="Saif S."/>
            <person name="Shea T."/>
            <person name="Sisk P."/>
            <person name="Sykes S."/>
            <person name="Wortman J."/>
            <person name="Nusbaum C."/>
            <person name="Birren B."/>
        </authorList>
    </citation>
    <scope>NUCLEOTIDE SEQUENCE [LARGE SCALE GENOMIC DNA]</scope>
    <source>
        <strain evidence="14">ATCC 38817</strain>
    </source>
</reference>
<dbReference type="GeneID" id="20531115"/>
<organism evidence="14">
    <name type="scientific">Fonticula alba</name>
    <name type="common">Slime mold</name>
    <dbReference type="NCBI Taxonomy" id="691883"/>
    <lineage>
        <taxon>Eukaryota</taxon>
        <taxon>Rotosphaerida</taxon>
        <taxon>Fonticulaceae</taxon>
        <taxon>Fonticula</taxon>
    </lineage>
</organism>
<comment type="function">
    <text evidence="9">Pyrophosphatase that hydrolyzes the non-canonical purine nucleotides inosine triphosphate (ITP), deoxyinosine triphosphate (dITP) as well as 2'-deoxy-N-6-hydroxylaminopurine triphosphate (dHAPTP) and xanthosine 5'-triphosphate (XTP) to their respective monophosphate derivatives. The enzyme does not distinguish between the deoxy- and ribose forms. Probably excludes non-canonical purines from RNA and DNA precursor pools, thus preventing their incorporation into RNA and DNA and avoiding chromosomal lesions.</text>
</comment>
<evidence type="ECO:0000313" key="15">
    <source>
        <dbReference type="Proteomes" id="UP000030693"/>
    </source>
</evidence>
<dbReference type="Gene3D" id="3.90.950.10">
    <property type="match status" value="1"/>
</dbReference>
<comment type="catalytic activity">
    <reaction evidence="11">
        <text>ITP + H2O = IMP + diphosphate + H(+)</text>
        <dbReference type="Rhea" id="RHEA:29399"/>
        <dbReference type="ChEBI" id="CHEBI:15377"/>
        <dbReference type="ChEBI" id="CHEBI:15378"/>
        <dbReference type="ChEBI" id="CHEBI:33019"/>
        <dbReference type="ChEBI" id="CHEBI:58053"/>
        <dbReference type="ChEBI" id="CHEBI:61402"/>
        <dbReference type="EC" id="3.6.1.66"/>
    </reaction>
    <physiologicalReaction direction="left-to-right" evidence="11">
        <dbReference type="Rhea" id="RHEA:29400"/>
    </physiologicalReaction>
</comment>
<evidence type="ECO:0000256" key="13">
    <source>
        <dbReference type="ARBA" id="ARBA00093271"/>
    </source>
</evidence>
<gene>
    <name evidence="14" type="ORF">H696_06390</name>
</gene>
<proteinExistence type="inferred from homology"/>
<keyword evidence="8" id="KW-0546">Nucleotide metabolism</keyword>
<evidence type="ECO:0000256" key="11">
    <source>
        <dbReference type="ARBA" id="ARBA00093218"/>
    </source>
</evidence>
<evidence type="ECO:0000256" key="2">
    <source>
        <dbReference type="ARBA" id="ARBA00008023"/>
    </source>
</evidence>
<evidence type="ECO:0000256" key="5">
    <source>
        <dbReference type="ARBA" id="ARBA00022741"/>
    </source>
</evidence>
<evidence type="ECO:0000256" key="10">
    <source>
        <dbReference type="ARBA" id="ARBA00066468"/>
    </source>
</evidence>
<comment type="catalytic activity">
    <reaction evidence="13">
        <text>N(6)-hydroxy-dATP + H2O = N(6)-hydroxy-dAMP + diphosphate + H(+)</text>
        <dbReference type="Rhea" id="RHEA:83971"/>
        <dbReference type="ChEBI" id="CHEBI:15377"/>
        <dbReference type="ChEBI" id="CHEBI:15378"/>
        <dbReference type="ChEBI" id="CHEBI:33019"/>
        <dbReference type="ChEBI" id="CHEBI:233529"/>
        <dbReference type="ChEBI" id="CHEBI:233530"/>
    </reaction>
    <physiologicalReaction direction="left-to-right" evidence="13">
        <dbReference type="Rhea" id="RHEA:83972"/>
    </physiologicalReaction>
</comment>
<dbReference type="eggNOG" id="KOG3222">
    <property type="taxonomic scope" value="Eukaryota"/>
</dbReference>
<dbReference type="SUPFAM" id="SSF52972">
    <property type="entry name" value="ITPase-like"/>
    <property type="match status" value="1"/>
</dbReference>
<evidence type="ECO:0000256" key="4">
    <source>
        <dbReference type="ARBA" id="ARBA00022723"/>
    </source>
</evidence>
<keyword evidence="15" id="KW-1185">Reference proteome</keyword>
<dbReference type="AlphaFoldDB" id="A0A058YZ85"/>
<keyword evidence="7" id="KW-0460">Magnesium</keyword>
<dbReference type="FunFam" id="3.90.950.10:FF:000003">
    <property type="entry name" value="Inosine triphosphate pyrophosphatase"/>
    <property type="match status" value="1"/>
</dbReference>
<dbReference type="PANTHER" id="PTHR11067">
    <property type="entry name" value="INOSINE TRIPHOSPHATE PYROPHOSPHATASE/HAM1 PROTEIN"/>
    <property type="match status" value="1"/>
</dbReference>
<dbReference type="GO" id="GO:0009117">
    <property type="term" value="P:nucleotide metabolic process"/>
    <property type="evidence" value="ECO:0007669"/>
    <property type="project" value="UniProtKB-KW"/>
</dbReference>
<dbReference type="InterPro" id="IPR029001">
    <property type="entry name" value="ITPase-like_fam"/>
</dbReference>
<comment type="similarity">
    <text evidence="2">Belongs to the HAM1 NTPase family.</text>
</comment>
<dbReference type="EMBL" id="KK198103">
    <property type="protein sequence ID" value="KCV67191.1"/>
    <property type="molecule type" value="Genomic_DNA"/>
</dbReference>
<dbReference type="Pfam" id="PF01725">
    <property type="entry name" value="Ham1p_like"/>
    <property type="match status" value="1"/>
</dbReference>
<keyword evidence="6" id="KW-0378">Hydrolase</keyword>